<dbReference type="EMBL" id="RZGK01000010">
    <property type="protein sequence ID" value="KAF9695927.1"/>
    <property type="molecule type" value="Genomic_DNA"/>
</dbReference>
<dbReference type="OrthoDB" id="63112at2759"/>
<organism evidence="1 2">
    <name type="scientific">Ascochyta lentis</name>
    <dbReference type="NCBI Taxonomy" id="205686"/>
    <lineage>
        <taxon>Eukaryota</taxon>
        <taxon>Fungi</taxon>
        <taxon>Dikarya</taxon>
        <taxon>Ascomycota</taxon>
        <taxon>Pezizomycotina</taxon>
        <taxon>Dothideomycetes</taxon>
        <taxon>Pleosporomycetidae</taxon>
        <taxon>Pleosporales</taxon>
        <taxon>Pleosporineae</taxon>
        <taxon>Didymellaceae</taxon>
        <taxon>Ascochyta</taxon>
    </lineage>
</organism>
<sequence length="382" mass="43393">MLDIHQPDTSSDTKTFFSHSILPTYIDPLNTSNKKKPFSTFAAHPHSHTLDLVLPAELWAIVRTHLERSERVYARAFLSLSDILDDDFLAAYVRRGNVTLLSTGRERVDTRIDVVHGVLRMEMDRPTYERAGLVGVPVEDGGKKHARGRWRVQYDLSAPAARKGKKGFERLRWAAKNVLNESTTWLFCSANPSFGESVREGREVLSHHAPKIFALEPEVMTLKGTVVPQLHVRGNGLSALYDQDDALALLEWLDMLSLGSNRTNDGDRIDSHLCRYDVPDFGHGVQMRELVRVRWSGFVTPEFVKDVFLAVWKNGCKGKHEAKKNEQNRVNDQDEDVTMQDAQDTLDTEKWFAMSAQAFGGREAWSLMQFANRETLVWEVEA</sequence>
<dbReference type="GO" id="GO:0030681">
    <property type="term" value="C:multimeric ribonuclease P complex"/>
    <property type="evidence" value="ECO:0007669"/>
    <property type="project" value="TreeGrafter"/>
</dbReference>
<name>A0A8H7J3R7_9PLEO</name>
<protein>
    <submittedName>
        <fullName evidence="1">Uncharacterized protein</fullName>
    </submittedName>
</protein>
<keyword evidence="2" id="KW-1185">Reference proteome</keyword>
<dbReference type="PANTHER" id="PTHR15396">
    <property type="entry name" value="RIBONUCLEASE P PROTEIN SUBUNIT P40"/>
    <property type="match status" value="1"/>
</dbReference>
<dbReference type="GO" id="GO:0000171">
    <property type="term" value="F:ribonuclease MRP activity"/>
    <property type="evidence" value="ECO:0007669"/>
    <property type="project" value="TreeGrafter"/>
</dbReference>
<accession>A0A8H7J3R7</accession>
<dbReference type="PANTHER" id="PTHR15396:SF1">
    <property type="entry name" value="RIBONUCLEASE P PROTEIN SUBUNIT P40"/>
    <property type="match status" value="1"/>
</dbReference>
<dbReference type="GO" id="GO:0000172">
    <property type="term" value="C:ribonuclease MRP complex"/>
    <property type="evidence" value="ECO:0007669"/>
    <property type="project" value="TreeGrafter"/>
</dbReference>
<reference evidence="1" key="2">
    <citation type="submission" date="2020-09" db="EMBL/GenBank/DDBJ databases">
        <title>Reference genome assembly for Australian Ascochyta lentis isolate Al4.</title>
        <authorList>
            <person name="Lee R.C."/>
            <person name="Farfan-Caceres L.M."/>
            <person name="Debler J.W."/>
            <person name="Williams A.H."/>
            <person name="Henares B.M."/>
        </authorList>
    </citation>
    <scope>NUCLEOTIDE SEQUENCE</scope>
    <source>
        <strain evidence="1">Al4</strain>
    </source>
</reference>
<proteinExistence type="predicted"/>
<dbReference type="Proteomes" id="UP000651452">
    <property type="component" value="Unassembled WGS sequence"/>
</dbReference>
<gene>
    <name evidence="1" type="ORF">EKO04_006234</name>
</gene>
<evidence type="ECO:0000313" key="2">
    <source>
        <dbReference type="Proteomes" id="UP000651452"/>
    </source>
</evidence>
<reference evidence="1" key="1">
    <citation type="submission" date="2018-12" db="EMBL/GenBank/DDBJ databases">
        <authorList>
            <person name="Syme R.A."/>
            <person name="Farfan-Caceres L."/>
            <person name="Lichtenzveig J."/>
        </authorList>
    </citation>
    <scope>NUCLEOTIDE SEQUENCE</scope>
    <source>
        <strain evidence="1">Al4</strain>
    </source>
</reference>
<evidence type="ECO:0000313" key="1">
    <source>
        <dbReference type="EMBL" id="KAF9695927.1"/>
    </source>
</evidence>
<dbReference type="AlphaFoldDB" id="A0A8H7J3R7"/>
<comment type="caution">
    <text evidence="1">The sequence shown here is derived from an EMBL/GenBank/DDBJ whole genome shotgun (WGS) entry which is preliminary data.</text>
</comment>
<dbReference type="GO" id="GO:0000447">
    <property type="term" value="P:endonucleolytic cleavage in ITS1 to separate SSU-rRNA from 5.8S rRNA and LSU-rRNA from tricistronic rRNA transcript (SSU-rRNA, 5.8S rRNA, LSU-rRNA)"/>
    <property type="evidence" value="ECO:0007669"/>
    <property type="project" value="TreeGrafter"/>
</dbReference>
<dbReference type="GO" id="GO:0001682">
    <property type="term" value="P:tRNA 5'-leader removal"/>
    <property type="evidence" value="ECO:0007669"/>
    <property type="project" value="InterPro"/>
</dbReference>
<dbReference type="GO" id="GO:0004526">
    <property type="term" value="F:ribonuclease P activity"/>
    <property type="evidence" value="ECO:0007669"/>
    <property type="project" value="TreeGrafter"/>
</dbReference>
<dbReference type="InterPro" id="IPR013893">
    <property type="entry name" value="RNase_P_Rpp40"/>
</dbReference>
<dbReference type="Pfam" id="PF08584">
    <property type="entry name" value="Ribonuc_P_40"/>
    <property type="match status" value="1"/>
</dbReference>